<dbReference type="OrthoDB" id="3066495at2759"/>
<feature type="region of interest" description="Disordered" evidence="1">
    <location>
        <begin position="376"/>
        <end position="422"/>
    </location>
</feature>
<sequence length="532" mass="58909">MASSLAVIPWSPDSSKAVAKMEENPRAEGGRWALVLKSLLSPSPGRTLDQVYTSLGNVFEKQANHAAYALGMGPHIVAGKIKAYFRSGEERVERLELLRISVPLQLEKRCLKLIKYALPAESVKVQHQAFKEIVDVVTLFPGVRSLFPFVKCLDGETSENAISTLWDRSSECPDKDRKFWQVFAETCLTESDISTIVEGSSFSDLSNCQQEGLSVVEQLLVQHDCSDSQYSSALCLRYLGGILAFPQFWQDMGKYASNSPREPEPPFDYEGVDFLATNLLTGVLGWFNKLDRDDWAKQLWYESFTKLLQLLRRPLAGELLSHSSACATSSFEEISPTVRKNAELTLAVACDSGTTGAPDTNHDTSLADLHYNNDSITSVHTGTSDREDTQDPDPDHEDCDDARSADSAEMSSQNGIDISPALEDGFESQDDIADYLDFKSDIGQRSKSNGGPDLVNARKIIITGASTLDSTPHPSLEALRKVAEQQKAVLYDRRRDFGDDHLDTLEAMEHLAYTHYDLGEYMAARDLQAVVL</sequence>
<protein>
    <submittedName>
        <fullName evidence="2">Catabolite degradation</fullName>
    </submittedName>
</protein>
<gene>
    <name evidence="2" type="ORF">MVEN_01988600</name>
</gene>
<reference evidence="2" key="1">
    <citation type="submission" date="2020-05" db="EMBL/GenBank/DDBJ databases">
        <title>Mycena genomes resolve the evolution of fungal bioluminescence.</title>
        <authorList>
            <person name="Tsai I.J."/>
        </authorList>
    </citation>
    <scope>NUCLEOTIDE SEQUENCE</scope>
    <source>
        <strain evidence="2">CCC161011</strain>
    </source>
</reference>
<comment type="caution">
    <text evidence="2">The sequence shown here is derived from an EMBL/GenBank/DDBJ whole genome shotgun (WGS) entry which is preliminary data.</text>
</comment>
<dbReference type="Proteomes" id="UP000620124">
    <property type="component" value="Unassembled WGS sequence"/>
</dbReference>
<organism evidence="2 3">
    <name type="scientific">Mycena venus</name>
    <dbReference type="NCBI Taxonomy" id="2733690"/>
    <lineage>
        <taxon>Eukaryota</taxon>
        <taxon>Fungi</taxon>
        <taxon>Dikarya</taxon>
        <taxon>Basidiomycota</taxon>
        <taxon>Agaricomycotina</taxon>
        <taxon>Agaricomycetes</taxon>
        <taxon>Agaricomycetidae</taxon>
        <taxon>Agaricales</taxon>
        <taxon>Marasmiineae</taxon>
        <taxon>Mycenaceae</taxon>
        <taxon>Mycena</taxon>
    </lineage>
</organism>
<dbReference type="InterPro" id="IPR011990">
    <property type="entry name" value="TPR-like_helical_dom_sf"/>
</dbReference>
<feature type="compositionally biased region" description="Acidic residues" evidence="1">
    <location>
        <begin position="390"/>
        <end position="400"/>
    </location>
</feature>
<evidence type="ECO:0000256" key="1">
    <source>
        <dbReference type="SAM" id="MobiDB-lite"/>
    </source>
</evidence>
<keyword evidence="3" id="KW-1185">Reference proteome</keyword>
<evidence type="ECO:0000313" key="3">
    <source>
        <dbReference type="Proteomes" id="UP000620124"/>
    </source>
</evidence>
<dbReference type="EMBL" id="JACAZI010000020">
    <property type="protein sequence ID" value="KAF7339119.1"/>
    <property type="molecule type" value="Genomic_DNA"/>
</dbReference>
<dbReference type="Gene3D" id="1.25.40.10">
    <property type="entry name" value="Tetratricopeptide repeat domain"/>
    <property type="match status" value="1"/>
</dbReference>
<evidence type="ECO:0000313" key="2">
    <source>
        <dbReference type="EMBL" id="KAF7339119.1"/>
    </source>
</evidence>
<dbReference type="AlphaFoldDB" id="A0A8H6XE97"/>
<name>A0A8H6XE97_9AGAR</name>
<proteinExistence type="predicted"/>
<accession>A0A8H6XE97</accession>